<dbReference type="EMBL" id="JARBDR010000141">
    <property type="protein sequence ID" value="KAJ8320656.1"/>
    <property type="molecule type" value="Genomic_DNA"/>
</dbReference>
<evidence type="ECO:0000313" key="1">
    <source>
        <dbReference type="EMBL" id="KAJ8320656.1"/>
    </source>
</evidence>
<organism evidence="1 2">
    <name type="scientific">Tegillarca granosa</name>
    <name type="common">Malaysian cockle</name>
    <name type="synonym">Anadara granosa</name>
    <dbReference type="NCBI Taxonomy" id="220873"/>
    <lineage>
        <taxon>Eukaryota</taxon>
        <taxon>Metazoa</taxon>
        <taxon>Spiralia</taxon>
        <taxon>Lophotrochozoa</taxon>
        <taxon>Mollusca</taxon>
        <taxon>Bivalvia</taxon>
        <taxon>Autobranchia</taxon>
        <taxon>Pteriomorphia</taxon>
        <taxon>Arcoida</taxon>
        <taxon>Arcoidea</taxon>
        <taxon>Arcidae</taxon>
        <taxon>Tegillarca</taxon>
    </lineage>
</organism>
<accession>A0ABQ9FV81</accession>
<comment type="caution">
    <text evidence="1">The sequence shown here is derived from an EMBL/GenBank/DDBJ whole genome shotgun (WGS) entry which is preliminary data.</text>
</comment>
<proteinExistence type="predicted"/>
<reference evidence="1 2" key="1">
    <citation type="submission" date="2022-12" db="EMBL/GenBank/DDBJ databases">
        <title>Chromosome-level genome of Tegillarca granosa.</title>
        <authorList>
            <person name="Kim J."/>
        </authorList>
    </citation>
    <scope>NUCLEOTIDE SEQUENCE [LARGE SCALE GENOMIC DNA]</scope>
    <source>
        <strain evidence="1">Teg-2019</strain>
        <tissue evidence="1">Adductor muscle</tissue>
    </source>
</reference>
<sequence>MLPCTLRLPHKSNNPTFKGSDKDEKEEDLDYQRLSDFSSMMATLKIMVFASPETQQRVNFIHIQSLSSNKVRRKSEFLPPQSDIWLCIFLNGASGLMYNTKEEYLTMHDQERHNLEEISQKSRILQFCVHFRYTFTCICKNQTFEKLLGFILKEIVKTKISAVVKLT</sequence>
<keyword evidence="2" id="KW-1185">Reference proteome</keyword>
<name>A0ABQ9FV81_TEGGR</name>
<protein>
    <submittedName>
        <fullName evidence="1">Uncharacterized protein</fullName>
    </submittedName>
</protein>
<evidence type="ECO:0000313" key="2">
    <source>
        <dbReference type="Proteomes" id="UP001217089"/>
    </source>
</evidence>
<gene>
    <name evidence="1" type="ORF">KUTeg_002243</name>
</gene>
<dbReference type="Proteomes" id="UP001217089">
    <property type="component" value="Unassembled WGS sequence"/>
</dbReference>